<evidence type="ECO:0000313" key="1">
    <source>
        <dbReference type="EMBL" id="PNR57861.1"/>
    </source>
</evidence>
<organism evidence="1">
    <name type="scientific">Physcomitrium patens</name>
    <name type="common">Spreading-leaved earth moss</name>
    <name type="synonym">Physcomitrella patens</name>
    <dbReference type="NCBI Taxonomy" id="3218"/>
    <lineage>
        <taxon>Eukaryota</taxon>
        <taxon>Viridiplantae</taxon>
        <taxon>Streptophyta</taxon>
        <taxon>Embryophyta</taxon>
        <taxon>Bryophyta</taxon>
        <taxon>Bryophytina</taxon>
        <taxon>Bryopsida</taxon>
        <taxon>Funariidae</taxon>
        <taxon>Funariales</taxon>
        <taxon>Funariaceae</taxon>
        <taxon>Physcomitrium</taxon>
    </lineage>
</organism>
<reference evidence="1 3" key="1">
    <citation type="journal article" date="2008" name="Science">
        <title>The Physcomitrella genome reveals evolutionary insights into the conquest of land by plants.</title>
        <authorList>
            <person name="Rensing S."/>
            <person name="Lang D."/>
            <person name="Zimmer A."/>
            <person name="Terry A."/>
            <person name="Salamov A."/>
            <person name="Shapiro H."/>
            <person name="Nishiyama T."/>
            <person name="Perroud P.-F."/>
            <person name="Lindquist E."/>
            <person name="Kamisugi Y."/>
            <person name="Tanahashi T."/>
            <person name="Sakakibara K."/>
            <person name="Fujita T."/>
            <person name="Oishi K."/>
            <person name="Shin-I T."/>
            <person name="Kuroki Y."/>
            <person name="Toyoda A."/>
            <person name="Suzuki Y."/>
            <person name="Hashimoto A."/>
            <person name="Yamaguchi K."/>
            <person name="Sugano A."/>
            <person name="Kohara Y."/>
            <person name="Fujiyama A."/>
            <person name="Anterola A."/>
            <person name="Aoki S."/>
            <person name="Ashton N."/>
            <person name="Barbazuk W.B."/>
            <person name="Barker E."/>
            <person name="Bennetzen J."/>
            <person name="Bezanilla M."/>
            <person name="Blankenship R."/>
            <person name="Cho S.H."/>
            <person name="Dutcher S."/>
            <person name="Estelle M."/>
            <person name="Fawcett J.A."/>
            <person name="Gundlach H."/>
            <person name="Hanada K."/>
            <person name="Heyl A."/>
            <person name="Hicks K.A."/>
            <person name="Hugh J."/>
            <person name="Lohr M."/>
            <person name="Mayer K."/>
            <person name="Melkozernov A."/>
            <person name="Murata T."/>
            <person name="Nelson D."/>
            <person name="Pils B."/>
            <person name="Prigge M."/>
            <person name="Reiss B."/>
            <person name="Renner T."/>
            <person name="Rombauts S."/>
            <person name="Rushton P."/>
            <person name="Sanderfoot A."/>
            <person name="Schween G."/>
            <person name="Shiu S.-H."/>
            <person name="Stueber K."/>
            <person name="Theodoulou F.L."/>
            <person name="Tu H."/>
            <person name="Van de Peer Y."/>
            <person name="Verrier P.J."/>
            <person name="Waters E."/>
            <person name="Wood A."/>
            <person name="Yang L."/>
            <person name="Cove D."/>
            <person name="Cuming A."/>
            <person name="Hasebe M."/>
            <person name="Lucas S."/>
            <person name="Mishler D.B."/>
            <person name="Reski R."/>
            <person name="Grigoriev I."/>
            <person name="Quatrano R.S."/>
            <person name="Boore J.L."/>
        </authorList>
    </citation>
    <scope>NUCLEOTIDE SEQUENCE [LARGE SCALE GENOMIC DNA]</scope>
    <source>
        <strain evidence="2 3">cv. Gransden 2004</strain>
    </source>
</reference>
<name>A0A2K1KVQ9_PHYPA</name>
<evidence type="ECO:0000313" key="3">
    <source>
        <dbReference type="Proteomes" id="UP000006727"/>
    </source>
</evidence>
<evidence type="ECO:0008006" key="4">
    <source>
        <dbReference type="Google" id="ProtNLM"/>
    </source>
</evidence>
<protein>
    <recommendedName>
        <fullName evidence="4">Sugar phosphate transporter domain-containing protein</fullName>
    </recommendedName>
</protein>
<dbReference type="InParanoid" id="A0A2K1KVQ9"/>
<dbReference type="Proteomes" id="UP000006727">
    <property type="component" value="Chromosome 3"/>
</dbReference>
<sequence>MLKAIMPVAVIFLGASFGLEGLSVKMMSTMSTISAGVLIASHG</sequence>
<accession>A0A2K1KVQ9</accession>
<reference evidence="1 3" key="2">
    <citation type="journal article" date="2018" name="Plant J.">
        <title>The Physcomitrella patens chromosome-scale assembly reveals moss genome structure and evolution.</title>
        <authorList>
            <person name="Lang D."/>
            <person name="Ullrich K.K."/>
            <person name="Murat F."/>
            <person name="Fuchs J."/>
            <person name="Jenkins J."/>
            <person name="Haas F.B."/>
            <person name="Piednoel M."/>
            <person name="Gundlach H."/>
            <person name="Van Bel M."/>
            <person name="Meyberg R."/>
            <person name="Vives C."/>
            <person name="Morata J."/>
            <person name="Symeonidi A."/>
            <person name="Hiss M."/>
            <person name="Muchero W."/>
            <person name="Kamisugi Y."/>
            <person name="Saleh O."/>
            <person name="Blanc G."/>
            <person name="Decker E.L."/>
            <person name="van Gessel N."/>
            <person name="Grimwood J."/>
            <person name="Hayes R.D."/>
            <person name="Graham S.W."/>
            <person name="Gunter L.E."/>
            <person name="McDaniel S.F."/>
            <person name="Hoernstein S.N.W."/>
            <person name="Larsson A."/>
            <person name="Li F.W."/>
            <person name="Perroud P.F."/>
            <person name="Phillips J."/>
            <person name="Ranjan P."/>
            <person name="Rokshar D.S."/>
            <person name="Rothfels C.J."/>
            <person name="Schneider L."/>
            <person name="Shu S."/>
            <person name="Stevenson D.W."/>
            <person name="Thummler F."/>
            <person name="Tillich M."/>
            <person name="Villarreal Aguilar J.C."/>
            <person name="Widiez T."/>
            <person name="Wong G.K."/>
            <person name="Wymore A."/>
            <person name="Zhang Y."/>
            <person name="Zimmer A.D."/>
            <person name="Quatrano R.S."/>
            <person name="Mayer K.F.X."/>
            <person name="Goodstein D."/>
            <person name="Casacuberta J.M."/>
            <person name="Vandepoele K."/>
            <person name="Reski R."/>
            <person name="Cuming A.C."/>
            <person name="Tuskan G.A."/>
            <person name="Maumus F."/>
            <person name="Salse J."/>
            <person name="Schmutz J."/>
            <person name="Rensing S.A."/>
        </authorList>
    </citation>
    <scope>NUCLEOTIDE SEQUENCE [LARGE SCALE GENOMIC DNA]</scope>
    <source>
        <strain evidence="2 3">cv. Gransden 2004</strain>
    </source>
</reference>
<reference evidence="2" key="3">
    <citation type="submission" date="2020-12" db="UniProtKB">
        <authorList>
            <consortium name="EnsemblPlants"/>
        </authorList>
    </citation>
    <scope>IDENTIFICATION</scope>
</reference>
<keyword evidence="3" id="KW-1185">Reference proteome</keyword>
<dbReference type="AlphaFoldDB" id="A0A2K1KVQ9"/>
<dbReference type="EnsemblPlants" id="Pp3c3_23596V3.1">
    <property type="protein sequence ID" value="Pp3c3_23596V3.1"/>
    <property type="gene ID" value="Pp3c3_23596"/>
</dbReference>
<dbReference type="Gramene" id="Pp3c3_23596V3.1">
    <property type="protein sequence ID" value="Pp3c3_23596V3.1"/>
    <property type="gene ID" value="Pp3c3_23596"/>
</dbReference>
<proteinExistence type="predicted"/>
<dbReference type="EMBL" id="ABEU02000003">
    <property type="protein sequence ID" value="PNR57861.1"/>
    <property type="molecule type" value="Genomic_DNA"/>
</dbReference>
<evidence type="ECO:0000313" key="2">
    <source>
        <dbReference type="EnsemblPlants" id="Pp3c3_23596V3.1"/>
    </source>
</evidence>
<gene>
    <name evidence="1" type="ORF">PHYPA_004855</name>
</gene>